<feature type="compositionally biased region" description="Low complexity" evidence="1">
    <location>
        <begin position="106"/>
        <end position="121"/>
    </location>
</feature>
<evidence type="ECO:0000313" key="3">
    <source>
        <dbReference type="Proteomes" id="UP000026962"/>
    </source>
</evidence>
<dbReference type="Proteomes" id="UP000026962">
    <property type="component" value="Chromosome 1"/>
</dbReference>
<reference evidence="2" key="1">
    <citation type="submission" date="2015-04" db="UniProtKB">
        <authorList>
            <consortium name="EnsemblPlants"/>
        </authorList>
    </citation>
    <scope>IDENTIFICATION</scope>
</reference>
<evidence type="ECO:0000256" key="1">
    <source>
        <dbReference type="SAM" id="MobiDB-lite"/>
    </source>
</evidence>
<keyword evidence="3" id="KW-1185">Reference proteome</keyword>
<sequence length="165" mass="18229">MVVFVVVGSQLQWVGFAFKMMPIGPRVCGFCLMRGNAMYAEIPGDEADNLTEDAPKIEWISAGVESFGPSRRPARLEQKTVAELKNIDPWETEPLRASKKLAFEFPAPKENSAAPSPASNSDLLEKEVPVNEQPIASDHPIDHVPSVTRVLQTQAINQLRLHSDH</sequence>
<reference evidence="2" key="2">
    <citation type="submission" date="2018-05" db="EMBL/GenBank/DDBJ databases">
        <title>OpunRS2 (Oryza punctata Reference Sequence Version 2).</title>
        <authorList>
            <person name="Zhang J."/>
            <person name="Kudrna D."/>
            <person name="Lee S."/>
            <person name="Talag J."/>
            <person name="Welchert J."/>
            <person name="Wing R.A."/>
        </authorList>
    </citation>
    <scope>NUCLEOTIDE SEQUENCE [LARGE SCALE GENOMIC DNA]</scope>
</reference>
<dbReference type="EnsemblPlants" id="OPUNC01G26170.1">
    <property type="protein sequence ID" value="OPUNC01G26170.1"/>
    <property type="gene ID" value="OPUNC01G26170"/>
</dbReference>
<name>A0A0E0JMB7_ORYPU</name>
<dbReference type="AlphaFoldDB" id="A0A0E0JMB7"/>
<accession>A0A0E0JMB7</accession>
<feature type="region of interest" description="Disordered" evidence="1">
    <location>
        <begin position="106"/>
        <end position="144"/>
    </location>
</feature>
<proteinExistence type="predicted"/>
<dbReference type="HOGENOM" id="CLU_1613475_0_0_1"/>
<evidence type="ECO:0000313" key="2">
    <source>
        <dbReference type="EnsemblPlants" id="OPUNC01G26170.1"/>
    </source>
</evidence>
<dbReference type="Gramene" id="OPUNC01G26170.1">
    <property type="protein sequence ID" value="OPUNC01G26170.1"/>
    <property type="gene ID" value="OPUNC01G26170"/>
</dbReference>
<organism evidence="2">
    <name type="scientific">Oryza punctata</name>
    <name type="common">Red rice</name>
    <dbReference type="NCBI Taxonomy" id="4537"/>
    <lineage>
        <taxon>Eukaryota</taxon>
        <taxon>Viridiplantae</taxon>
        <taxon>Streptophyta</taxon>
        <taxon>Embryophyta</taxon>
        <taxon>Tracheophyta</taxon>
        <taxon>Spermatophyta</taxon>
        <taxon>Magnoliopsida</taxon>
        <taxon>Liliopsida</taxon>
        <taxon>Poales</taxon>
        <taxon>Poaceae</taxon>
        <taxon>BOP clade</taxon>
        <taxon>Oryzoideae</taxon>
        <taxon>Oryzeae</taxon>
        <taxon>Oryzinae</taxon>
        <taxon>Oryza</taxon>
    </lineage>
</organism>
<protein>
    <submittedName>
        <fullName evidence="2">Uncharacterized protein</fullName>
    </submittedName>
</protein>